<dbReference type="SMART" id="SM00507">
    <property type="entry name" value="HNHc"/>
    <property type="match status" value="1"/>
</dbReference>
<dbReference type="Pfam" id="PF01844">
    <property type="entry name" value="HNH"/>
    <property type="match status" value="1"/>
</dbReference>
<dbReference type="GO" id="GO:0004519">
    <property type="term" value="F:endonuclease activity"/>
    <property type="evidence" value="ECO:0007669"/>
    <property type="project" value="InterPro"/>
</dbReference>
<reference evidence="2 3" key="1">
    <citation type="journal article" date="2012" name="J. Bacteriol.">
        <title>Genome Sequence of the Filamentous Bacterium Fibrisoma limi BUZ 3T.</title>
        <authorList>
            <person name="Filippini M."/>
            <person name="Qi W."/>
            <person name="Jaenicke S."/>
            <person name="Goesmann A."/>
            <person name="Smits T.H."/>
            <person name="Bagheri H.C."/>
        </authorList>
    </citation>
    <scope>NUCLEOTIDE SEQUENCE [LARGE SCALE GENOMIC DNA]</scope>
    <source>
        <strain evidence="3">BUZ 3T</strain>
    </source>
</reference>
<accession>I2GGQ9</accession>
<dbReference type="GO" id="GO:0008270">
    <property type="term" value="F:zinc ion binding"/>
    <property type="evidence" value="ECO:0007669"/>
    <property type="project" value="InterPro"/>
</dbReference>
<evidence type="ECO:0000259" key="1">
    <source>
        <dbReference type="SMART" id="SM00507"/>
    </source>
</evidence>
<dbReference type="InterPro" id="IPR004919">
    <property type="entry name" value="GmrSD_N"/>
</dbReference>
<dbReference type="eggNOG" id="COG1479">
    <property type="taxonomic scope" value="Bacteria"/>
</dbReference>
<dbReference type="AlphaFoldDB" id="I2GGQ9"/>
<organism evidence="2 3">
    <name type="scientific">Fibrisoma limi BUZ 3</name>
    <dbReference type="NCBI Taxonomy" id="1185876"/>
    <lineage>
        <taxon>Bacteria</taxon>
        <taxon>Pseudomonadati</taxon>
        <taxon>Bacteroidota</taxon>
        <taxon>Cytophagia</taxon>
        <taxon>Cytophagales</taxon>
        <taxon>Spirosomataceae</taxon>
        <taxon>Fibrisoma</taxon>
    </lineage>
</organism>
<keyword evidence="3" id="KW-1185">Reference proteome</keyword>
<dbReference type="InterPro" id="IPR002711">
    <property type="entry name" value="HNH"/>
</dbReference>
<dbReference type="STRING" id="1185876.BN8_02148"/>
<dbReference type="CDD" id="cd00085">
    <property type="entry name" value="HNHc"/>
    <property type="match status" value="1"/>
</dbReference>
<dbReference type="RefSeq" id="WP_009281668.1">
    <property type="nucleotide sequence ID" value="NZ_CAIT01000006.1"/>
</dbReference>
<evidence type="ECO:0000313" key="2">
    <source>
        <dbReference type="EMBL" id="CCH53084.1"/>
    </source>
</evidence>
<proteinExistence type="predicted"/>
<comment type="caution">
    <text evidence="2">The sequence shown here is derived from an EMBL/GenBank/DDBJ whole genome shotgun (WGS) entry which is preliminary data.</text>
</comment>
<gene>
    <name evidence="2" type="ORF">BN8_02148</name>
</gene>
<feature type="domain" description="HNH nuclease" evidence="1">
    <location>
        <begin position="460"/>
        <end position="512"/>
    </location>
</feature>
<dbReference type="GO" id="GO:0003676">
    <property type="term" value="F:nucleic acid binding"/>
    <property type="evidence" value="ECO:0007669"/>
    <property type="project" value="InterPro"/>
</dbReference>
<evidence type="ECO:0000313" key="3">
    <source>
        <dbReference type="Proteomes" id="UP000009309"/>
    </source>
</evidence>
<dbReference type="Gene3D" id="1.10.30.50">
    <property type="match status" value="1"/>
</dbReference>
<dbReference type="InterPro" id="IPR003615">
    <property type="entry name" value="HNH_nuc"/>
</dbReference>
<dbReference type="OrthoDB" id="9764212at2"/>
<dbReference type="EMBL" id="CAIT01000006">
    <property type="protein sequence ID" value="CCH53084.1"/>
    <property type="molecule type" value="Genomic_DNA"/>
</dbReference>
<dbReference type="Proteomes" id="UP000009309">
    <property type="component" value="Unassembled WGS sequence"/>
</dbReference>
<sequence>MAKLLVNLDAMITRADFAQIKDEDNSFETFDKISIHHFTSEGLVGKILRKPDFQRETNHWTPEQVVSLLECFVSGDLIPSVILWKSSTFLYVIDGGHRLSVLKAWVEDDYGDNYLSVKYFEDSISENQKKAAKKTRELVNATIGSYQQFKKKVENNEIDSKISSILSRALPVQWVKGDAGKAEASFFKINTQGTPLDKIEQSLLENRKRPIAIAARAIIRAGRGHKYWSQFNEDNTLKIEVLAKKLHSTLFEPEIKTPIRNLDLPLGGSKGIRTALQIIIEYISIACITQTEKHQSITFGTDDETGDQTIKVLKKAERLTDRITGNDRGSLGLHPAIYYYGPSGVHSSPMFLGTARFVSEKICNNDGDFFRKFSLSRKKIEDSLILHKELIATILQKLGSVKRVEIYSKVINSIYRAAVDNEEISESKIVEWAGLTGKIVVGSEQTKSTLFSDDIKSKIFIQSTLKHAPRCPLCDGYIDSSKSISYDHIIRRQDGGIGTSENGQITHPYCNQSLKN</sequence>
<protein>
    <recommendedName>
        <fullName evidence="1">HNH nuclease domain-containing protein</fullName>
    </recommendedName>
</protein>
<name>I2GGQ9_9BACT</name>
<dbReference type="Pfam" id="PF03235">
    <property type="entry name" value="GmrSD_N"/>
    <property type="match status" value="1"/>
</dbReference>